<evidence type="ECO:0000313" key="5">
    <source>
        <dbReference type="Proteomes" id="UP000032434"/>
    </source>
</evidence>
<proteinExistence type="predicted"/>
<dbReference type="AlphaFoldDB" id="A0A061AGT4"/>
<accession>A0A061AGT4</accession>
<gene>
    <name evidence="4" type="ORF">Aocu_07030</name>
</gene>
<dbReference type="EMBL" id="LK028559">
    <property type="protein sequence ID" value="CDR30776.1"/>
    <property type="molecule type" value="Genomic_DNA"/>
</dbReference>
<name>A0A061AGT4_9MOLU</name>
<dbReference type="Gene3D" id="1.10.10.10">
    <property type="entry name" value="Winged helix-like DNA-binding domain superfamily/Winged helix DNA-binding domain"/>
    <property type="match status" value="1"/>
</dbReference>
<dbReference type="SMART" id="SM00347">
    <property type="entry name" value="HTH_MARR"/>
    <property type="match status" value="1"/>
</dbReference>
<reference evidence="5" key="1">
    <citation type="submission" date="2014-05" db="EMBL/GenBank/DDBJ databases">
        <authorList>
            <person name="Kube M."/>
        </authorList>
    </citation>
    <scope>NUCLEOTIDE SEQUENCE [LARGE SCALE GENOMIC DNA]</scope>
</reference>
<keyword evidence="1" id="KW-0805">Transcription regulation</keyword>
<dbReference type="OrthoDB" id="9799747at2"/>
<dbReference type="STRING" id="35623.Aocu_07030"/>
<sequence>MEKTYDLKTMTILFRCVQAIEQIVKKDIMNYGLTLNEFSALEVIYHKGKMPVQGICQKVLIPNSSMTYVLDKLEEKQLIVRKQDAIDKRAIYVELTPLGLSKSKEVFPKHYDVMEQVFAVLTKDEKETINKLLKKLGFYAVDLSDNE</sequence>
<dbReference type="InterPro" id="IPR036390">
    <property type="entry name" value="WH_DNA-bd_sf"/>
</dbReference>
<dbReference type="PATRIC" id="fig|35623.3.peg.703"/>
<evidence type="ECO:0000256" key="1">
    <source>
        <dbReference type="ARBA" id="ARBA00023015"/>
    </source>
</evidence>
<dbReference type="RefSeq" id="WP_045749284.1">
    <property type="nucleotide sequence ID" value="NZ_FUZK01000001.1"/>
</dbReference>
<keyword evidence="2" id="KW-0804">Transcription</keyword>
<dbReference type="PROSITE" id="PS50995">
    <property type="entry name" value="HTH_MARR_2"/>
    <property type="match status" value="1"/>
</dbReference>
<feature type="domain" description="HTH marR-type" evidence="3">
    <location>
        <begin position="6"/>
        <end position="138"/>
    </location>
</feature>
<evidence type="ECO:0000259" key="3">
    <source>
        <dbReference type="PROSITE" id="PS50995"/>
    </source>
</evidence>
<dbReference type="InterPro" id="IPR000835">
    <property type="entry name" value="HTH_MarR-typ"/>
</dbReference>
<organism evidence="4 5">
    <name type="scientific">Acholeplasma oculi</name>
    <dbReference type="NCBI Taxonomy" id="35623"/>
    <lineage>
        <taxon>Bacteria</taxon>
        <taxon>Bacillati</taxon>
        <taxon>Mycoplasmatota</taxon>
        <taxon>Mollicutes</taxon>
        <taxon>Acholeplasmatales</taxon>
        <taxon>Acholeplasmataceae</taxon>
        <taxon>Acholeplasma</taxon>
    </lineage>
</organism>
<keyword evidence="5" id="KW-1185">Reference proteome</keyword>
<dbReference type="PRINTS" id="PR00598">
    <property type="entry name" value="HTHMARR"/>
</dbReference>
<dbReference type="InParanoid" id="A0A061AGT4"/>
<dbReference type="GO" id="GO:0003700">
    <property type="term" value="F:DNA-binding transcription factor activity"/>
    <property type="evidence" value="ECO:0007669"/>
    <property type="project" value="InterPro"/>
</dbReference>
<dbReference type="GO" id="GO:0006950">
    <property type="term" value="P:response to stress"/>
    <property type="evidence" value="ECO:0007669"/>
    <property type="project" value="TreeGrafter"/>
</dbReference>
<dbReference type="KEGG" id="aoc:Aocu_07030"/>
<evidence type="ECO:0000256" key="2">
    <source>
        <dbReference type="ARBA" id="ARBA00023163"/>
    </source>
</evidence>
<evidence type="ECO:0000313" key="4">
    <source>
        <dbReference type="EMBL" id="CDR30776.1"/>
    </source>
</evidence>
<dbReference type="InterPro" id="IPR036388">
    <property type="entry name" value="WH-like_DNA-bd_sf"/>
</dbReference>
<dbReference type="InterPro" id="IPR039422">
    <property type="entry name" value="MarR/SlyA-like"/>
</dbReference>
<dbReference type="PANTHER" id="PTHR33164">
    <property type="entry name" value="TRANSCRIPTIONAL REGULATOR, MARR FAMILY"/>
    <property type="match status" value="1"/>
</dbReference>
<dbReference type="Proteomes" id="UP000032434">
    <property type="component" value="Chromosome 1"/>
</dbReference>
<protein>
    <submittedName>
        <fullName evidence="4">Transcriptional regulator, MarR family</fullName>
    </submittedName>
</protein>
<dbReference type="PANTHER" id="PTHR33164:SF56">
    <property type="entry name" value="HTH-TYPE TRANSCRIPTIONAL REGULATOR MHQR"/>
    <property type="match status" value="1"/>
</dbReference>
<dbReference type="Pfam" id="PF01047">
    <property type="entry name" value="MarR"/>
    <property type="match status" value="1"/>
</dbReference>
<dbReference type="SUPFAM" id="SSF46785">
    <property type="entry name" value="Winged helix' DNA-binding domain"/>
    <property type="match status" value="1"/>
</dbReference>
<dbReference type="FunCoup" id="A0A061AGT4">
    <property type="interactions" value="76"/>
</dbReference>
<dbReference type="HOGENOM" id="CLU_083287_27_2_14"/>